<evidence type="ECO:0000313" key="1">
    <source>
        <dbReference type="EMBL" id="KAG8436994.1"/>
    </source>
</evidence>
<accession>A0A8T2J0S9</accession>
<comment type="caution">
    <text evidence="1">The sequence shown here is derived from an EMBL/GenBank/DDBJ whole genome shotgun (WGS) entry which is preliminary data.</text>
</comment>
<name>A0A8T2J0S9_9PIPI</name>
<evidence type="ECO:0000313" key="2">
    <source>
        <dbReference type="Proteomes" id="UP000812440"/>
    </source>
</evidence>
<keyword evidence="2" id="KW-1185">Reference proteome</keyword>
<organism evidence="1 2">
    <name type="scientific">Hymenochirus boettgeri</name>
    <name type="common">Congo dwarf clawed frog</name>
    <dbReference type="NCBI Taxonomy" id="247094"/>
    <lineage>
        <taxon>Eukaryota</taxon>
        <taxon>Metazoa</taxon>
        <taxon>Chordata</taxon>
        <taxon>Craniata</taxon>
        <taxon>Vertebrata</taxon>
        <taxon>Euteleostomi</taxon>
        <taxon>Amphibia</taxon>
        <taxon>Batrachia</taxon>
        <taxon>Anura</taxon>
        <taxon>Pipoidea</taxon>
        <taxon>Pipidae</taxon>
        <taxon>Pipinae</taxon>
        <taxon>Hymenochirus</taxon>
    </lineage>
</organism>
<proteinExistence type="predicted"/>
<dbReference type="AlphaFoldDB" id="A0A8T2J0S9"/>
<sequence>MTALVVLCSDTRPCVLGLIPGKRLMLWGAAVGPTRIFLLSLPEPPQFRGGVCTCVCCFVWGSLFTRPYSNCLLGPHTLGIT</sequence>
<dbReference type="Proteomes" id="UP000812440">
    <property type="component" value="Chromosome 4"/>
</dbReference>
<dbReference type="EMBL" id="JAACNH010000007">
    <property type="protein sequence ID" value="KAG8436994.1"/>
    <property type="molecule type" value="Genomic_DNA"/>
</dbReference>
<gene>
    <name evidence="1" type="ORF">GDO86_007905</name>
</gene>
<protein>
    <submittedName>
        <fullName evidence="1">Uncharacterized protein</fullName>
    </submittedName>
</protein>
<reference evidence="1" key="1">
    <citation type="thesis" date="2020" institute="ProQuest LLC" country="789 East Eisenhower Parkway, Ann Arbor, MI, USA">
        <title>Comparative Genomics and Chromosome Evolution.</title>
        <authorList>
            <person name="Mudd A.B."/>
        </authorList>
    </citation>
    <scope>NUCLEOTIDE SEQUENCE</scope>
    <source>
        <strain evidence="1">Female2</strain>
        <tissue evidence="1">Blood</tissue>
    </source>
</reference>